<keyword evidence="1" id="KW-1133">Transmembrane helix</keyword>
<feature type="transmembrane region" description="Helical" evidence="1">
    <location>
        <begin position="66"/>
        <end position="89"/>
    </location>
</feature>
<evidence type="ECO:0000256" key="1">
    <source>
        <dbReference type="SAM" id="Phobius"/>
    </source>
</evidence>
<dbReference type="STRING" id="2070753.A0A3A2ZF91"/>
<evidence type="ECO:0000313" key="3">
    <source>
        <dbReference type="Proteomes" id="UP000266188"/>
    </source>
</evidence>
<accession>A0A3A2ZF91</accession>
<dbReference type="OrthoDB" id="164921at2759"/>
<reference evidence="3" key="1">
    <citation type="submission" date="2017-02" db="EMBL/GenBank/DDBJ databases">
        <authorList>
            <person name="Tafer H."/>
            <person name="Lopandic K."/>
        </authorList>
    </citation>
    <scope>NUCLEOTIDE SEQUENCE [LARGE SCALE GENOMIC DNA]</scope>
    <source>
        <strain evidence="3">CBS 366.77</strain>
    </source>
</reference>
<dbReference type="EMBL" id="MVGC01000349">
    <property type="protein sequence ID" value="RJE19997.1"/>
    <property type="molecule type" value="Genomic_DNA"/>
</dbReference>
<name>A0A3A2ZF91_9EURO</name>
<comment type="caution">
    <text evidence="2">The sequence shown here is derived from an EMBL/GenBank/DDBJ whole genome shotgun (WGS) entry which is preliminary data.</text>
</comment>
<proteinExistence type="predicted"/>
<dbReference type="Proteomes" id="UP000266188">
    <property type="component" value="Unassembled WGS sequence"/>
</dbReference>
<feature type="transmembrane region" description="Helical" evidence="1">
    <location>
        <begin position="15"/>
        <end position="34"/>
    </location>
</feature>
<keyword evidence="1" id="KW-0812">Transmembrane</keyword>
<keyword evidence="1" id="KW-0472">Membrane</keyword>
<gene>
    <name evidence="2" type="ORF">PHISCL_07668</name>
</gene>
<keyword evidence="3" id="KW-1185">Reference proteome</keyword>
<dbReference type="SUPFAM" id="SSF53474">
    <property type="entry name" value="alpha/beta-Hydrolases"/>
    <property type="match status" value="1"/>
</dbReference>
<dbReference type="AlphaFoldDB" id="A0A3A2ZF91"/>
<dbReference type="Gene3D" id="3.40.50.1820">
    <property type="entry name" value="alpha/beta hydrolase"/>
    <property type="match status" value="1"/>
</dbReference>
<dbReference type="Pfam" id="PF10329">
    <property type="entry name" value="DUF2417"/>
    <property type="match status" value="1"/>
</dbReference>
<dbReference type="InterPro" id="IPR019431">
    <property type="entry name" value="DUF2417"/>
</dbReference>
<protein>
    <submittedName>
        <fullName evidence="2">Integral membrane protein</fullName>
    </submittedName>
</protein>
<dbReference type="InterPro" id="IPR029058">
    <property type="entry name" value="AB_hydrolase_fold"/>
</dbReference>
<organism evidence="2 3">
    <name type="scientific">Aspergillus sclerotialis</name>
    <dbReference type="NCBI Taxonomy" id="2070753"/>
    <lineage>
        <taxon>Eukaryota</taxon>
        <taxon>Fungi</taxon>
        <taxon>Dikarya</taxon>
        <taxon>Ascomycota</taxon>
        <taxon>Pezizomycotina</taxon>
        <taxon>Eurotiomycetes</taxon>
        <taxon>Eurotiomycetidae</taxon>
        <taxon>Eurotiales</taxon>
        <taxon>Aspergillaceae</taxon>
        <taxon>Aspergillus</taxon>
        <taxon>Aspergillus subgen. Polypaecilum</taxon>
    </lineage>
</organism>
<evidence type="ECO:0000313" key="2">
    <source>
        <dbReference type="EMBL" id="RJE19997.1"/>
    </source>
</evidence>
<sequence>MCIILGVGQIRLEEGWVGVASVVWATFISLYGICQNTYVAWGKREEEERLTGREEPHRPAKHRIAVVPQIILVGILSLITILLTATLILRARDASLPPPGRKYYVNDKTYQVHLACVGNTTDTKTPTILLEAGEFPVENSLQPFINSLYQSGSIPRYCYWDRPGIGWSDNAPSPHSAGMSADTLSEALNQAGETGPWILVSAGVGSITTRIFTTRHILSIHGLVLIDPMPESFLSNLANPTRGFLLWLRGIVSPLGVDRVLGAIFKSRTREDRIFGISSYQSSKFLKAKLQENLVAGSMTASEIRSASQVPMPDTPLVVVSSGVEMRNENWEKGQKDVAGITKKLQAWDVVDGPHEVWRVDEGRKALGRRLGEILEG</sequence>